<accession>A0A078MSL0</accession>
<gene>
    <name evidence="2" type="primary">frc_3</name>
    <name evidence="2" type="ORF">BN1051_02632</name>
</gene>
<dbReference type="PATRIC" id="fig|1461584.3.peg.2605"/>
<dbReference type="Pfam" id="PF02515">
    <property type="entry name" value="CoA_transf_3"/>
    <property type="match status" value="1"/>
</dbReference>
<dbReference type="EMBL" id="LN483071">
    <property type="protein sequence ID" value="CEA09265.1"/>
    <property type="molecule type" value="Genomic_DNA"/>
</dbReference>
<proteinExistence type="predicted"/>
<dbReference type="InterPro" id="IPR003673">
    <property type="entry name" value="CoA-Trfase_fam_III"/>
</dbReference>
<reference evidence="2" key="1">
    <citation type="submission" date="2014-07" db="EMBL/GenBank/DDBJ databases">
        <authorList>
            <person name="Urmite Genomes Urmite Genomes"/>
        </authorList>
    </citation>
    <scope>NUCLEOTIDE SEQUENCE</scope>
    <source>
        <strain evidence="2">11W110_air</strain>
    </source>
</reference>
<dbReference type="Gene3D" id="3.40.50.10540">
    <property type="entry name" value="Crotonobetainyl-coa:carnitine coa-transferase, domain 1"/>
    <property type="match status" value="1"/>
</dbReference>
<dbReference type="InterPro" id="IPR044855">
    <property type="entry name" value="CoA-Trfase_III_dom3_sf"/>
</dbReference>
<dbReference type="GO" id="GO:0008410">
    <property type="term" value="F:CoA-transferase activity"/>
    <property type="evidence" value="ECO:0007669"/>
    <property type="project" value="TreeGrafter"/>
</dbReference>
<dbReference type="AlphaFoldDB" id="A0A078MSL0"/>
<dbReference type="InterPro" id="IPR050483">
    <property type="entry name" value="CoA-transferase_III_domain"/>
</dbReference>
<keyword evidence="1 2" id="KW-0808">Transferase</keyword>
<sequence>MEAVRPLEGILVADFSRVLAGPLATMTLADLGARVIKVERPGTGDDTRSWGPPYSPTGATYYESVNRNKESVCLDLSDPQDRGLARALARRADVLVENFKPGGLDRLGLGWEELSAENPGLIYASISGFGSGGGADLPGYDFVVQALGGLMSITGDADGGPMKAGVALVDVLTAKDTAIAVLAALANRQRTGRGARLELNLLSSLQGALANQGQAWLGAGKVPHRMGNAHPSIVPYQLLDCADGPLAVACGNDGQFARLAAALGMPEAARDERFATNDARVAHREELIPLLERALAADGAAAWQKKLTDAGVPAGQVAGIDEGLAFAEALGLAPTIDVHDAAGTAVGRQIRHPATWTPPLTPRTAAPPQLGEHSEALRAWLRSPEG</sequence>
<dbReference type="PANTHER" id="PTHR48207:SF3">
    <property type="entry name" value="SUCCINATE--HYDROXYMETHYLGLUTARATE COA-TRANSFERASE"/>
    <property type="match status" value="1"/>
</dbReference>
<name>A0A078MSL0_9MICC</name>
<dbReference type="PANTHER" id="PTHR48207">
    <property type="entry name" value="SUCCINATE--HYDROXYMETHYLGLUTARATE COA-TRANSFERASE"/>
    <property type="match status" value="1"/>
</dbReference>
<organism evidence="2">
    <name type="scientific">Arthrobacter saudimassiliensis</name>
    <dbReference type="NCBI Taxonomy" id="1461584"/>
    <lineage>
        <taxon>Bacteria</taxon>
        <taxon>Bacillati</taxon>
        <taxon>Actinomycetota</taxon>
        <taxon>Actinomycetes</taxon>
        <taxon>Micrococcales</taxon>
        <taxon>Micrococcaceae</taxon>
        <taxon>Arthrobacter</taxon>
    </lineage>
</organism>
<evidence type="ECO:0000313" key="2">
    <source>
        <dbReference type="EMBL" id="CEA09265.1"/>
    </source>
</evidence>
<dbReference type="Gene3D" id="3.30.1540.10">
    <property type="entry name" value="formyl-coa transferase, domain 3"/>
    <property type="match status" value="1"/>
</dbReference>
<protein>
    <submittedName>
        <fullName evidence="2">Formyl-coenzyme A transferase</fullName>
    </submittedName>
</protein>
<dbReference type="SUPFAM" id="SSF89796">
    <property type="entry name" value="CoA-transferase family III (CaiB/BaiF)"/>
    <property type="match status" value="1"/>
</dbReference>
<dbReference type="InterPro" id="IPR023606">
    <property type="entry name" value="CoA-Trfase_III_dom_1_sf"/>
</dbReference>
<evidence type="ECO:0000256" key="1">
    <source>
        <dbReference type="ARBA" id="ARBA00022679"/>
    </source>
</evidence>